<proteinExistence type="predicted"/>
<evidence type="ECO:0000313" key="2">
    <source>
        <dbReference type="Proteomes" id="UP001159427"/>
    </source>
</evidence>
<reference evidence="1 2" key="1">
    <citation type="submission" date="2022-05" db="EMBL/GenBank/DDBJ databases">
        <authorList>
            <consortium name="Genoscope - CEA"/>
            <person name="William W."/>
        </authorList>
    </citation>
    <scope>NUCLEOTIDE SEQUENCE [LARGE SCALE GENOMIC DNA]</scope>
</reference>
<dbReference type="Proteomes" id="UP001159427">
    <property type="component" value="Unassembled WGS sequence"/>
</dbReference>
<feature type="non-terminal residue" evidence="1">
    <location>
        <position position="1"/>
    </location>
</feature>
<dbReference type="EMBL" id="CALNXI010003440">
    <property type="protein sequence ID" value="CAH3193279.1"/>
    <property type="molecule type" value="Genomic_DNA"/>
</dbReference>
<organism evidence="1 2">
    <name type="scientific">Porites evermanni</name>
    <dbReference type="NCBI Taxonomy" id="104178"/>
    <lineage>
        <taxon>Eukaryota</taxon>
        <taxon>Metazoa</taxon>
        <taxon>Cnidaria</taxon>
        <taxon>Anthozoa</taxon>
        <taxon>Hexacorallia</taxon>
        <taxon>Scleractinia</taxon>
        <taxon>Fungiina</taxon>
        <taxon>Poritidae</taxon>
        <taxon>Porites</taxon>
    </lineage>
</organism>
<protein>
    <submittedName>
        <fullName evidence="1">Uncharacterized protein</fullName>
    </submittedName>
</protein>
<feature type="non-terminal residue" evidence="1">
    <location>
        <position position="99"/>
    </location>
</feature>
<evidence type="ECO:0000313" key="1">
    <source>
        <dbReference type="EMBL" id="CAH3193279.1"/>
    </source>
</evidence>
<comment type="caution">
    <text evidence="1">The sequence shown here is derived from an EMBL/GenBank/DDBJ whole genome shotgun (WGS) entry which is preliminary data.</text>
</comment>
<accession>A0ABN8SP17</accession>
<name>A0ABN8SP17_9CNID</name>
<gene>
    <name evidence="1" type="ORF">PEVE_00025567</name>
</gene>
<sequence>QRKLNEEVNDDLAVKREEGFIRCSQDDFVDGVAMRQKRKLNEEVNDNMAVKREEGFICCSRIKLDHGEYRKKKIKPVDYDKCTEELGDSSRVRKRLQLR</sequence>
<keyword evidence="2" id="KW-1185">Reference proteome</keyword>